<dbReference type="PANTHER" id="PTHR33067:SF32">
    <property type="entry name" value="ASPARTIC PEPTIDASE DDI1-TYPE DOMAIN-CONTAINING PROTEIN"/>
    <property type="match status" value="1"/>
</dbReference>
<comment type="caution">
    <text evidence="2">The sequence shown here is derived from an EMBL/GenBank/DDBJ whole genome shotgun (WGS) entry which is preliminary data.</text>
</comment>
<feature type="compositionally biased region" description="Basic and acidic residues" evidence="1">
    <location>
        <begin position="559"/>
        <end position="583"/>
    </location>
</feature>
<evidence type="ECO:0000313" key="3">
    <source>
        <dbReference type="Proteomes" id="UP000288805"/>
    </source>
</evidence>
<evidence type="ECO:0000256" key="1">
    <source>
        <dbReference type="SAM" id="MobiDB-lite"/>
    </source>
</evidence>
<dbReference type="Proteomes" id="UP000288805">
    <property type="component" value="Unassembled WGS sequence"/>
</dbReference>
<gene>
    <name evidence="2" type="ORF">CK203_043104</name>
</gene>
<evidence type="ECO:0008006" key="4">
    <source>
        <dbReference type="Google" id="ProtNLM"/>
    </source>
</evidence>
<reference evidence="2 3" key="1">
    <citation type="journal article" date="2018" name="PLoS Genet.">
        <title>Population sequencing reveals clonal diversity and ancestral inbreeding in the grapevine cultivar Chardonnay.</title>
        <authorList>
            <person name="Roach M.J."/>
            <person name="Johnson D.L."/>
            <person name="Bohlmann J."/>
            <person name="van Vuuren H.J."/>
            <person name="Jones S.J."/>
            <person name="Pretorius I.S."/>
            <person name="Schmidt S.A."/>
            <person name="Borneman A.R."/>
        </authorList>
    </citation>
    <scope>NUCLEOTIDE SEQUENCE [LARGE SCALE GENOMIC DNA]</scope>
    <source>
        <strain evidence="3">cv. Chardonnay</strain>
        <tissue evidence="2">Leaf</tissue>
    </source>
</reference>
<organism evidence="2 3">
    <name type="scientific">Vitis vinifera</name>
    <name type="common">Grape</name>
    <dbReference type="NCBI Taxonomy" id="29760"/>
    <lineage>
        <taxon>Eukaryota</taxon>
        <taxon>Viridiplantae</taxon>
        <taxon>Streptophyta</taxon>
        <taxon>Embryophyta</taxon>
        <taxon>Tracheophyta</taxon>
        <taxon>Spermatophyta</taxon>
        <taxon>Magnoliopsida</taxon>
        <taxon>eudicotyledons</taxon>
        <taxon>Gunneridae</taxon>
        <taxon>Pentapetalae</taxon>
        <taxon>rosids</taxon>
        <taxon>Vitales</taxon>
        <taxon>Vitaceae</taxon>
        <taxon>Viteae</taxon>
        <taxon>Vitis</taxon>
    </lineage>
</organism>
<protein>
    <recommendedName>
        <fullName evidence="4">Retrotransposon gag domain-containing protein</fullName>
    </recommendedName>
</protein>
<dbReference type="EMBL" id="QGNW01000322">
    <property type="protein sequence ID" value="RVW76834.1"/>
    <property type="molecule type" value="Genomic_DNA"/>
</dbReference>
<name>A0A438GXA3_VITVI</name>
<accession>A0A438GXA3</accession>
<proteinExistence type="predicted"/>
<sequence length="915" mass="103565">MGCRRVSVLRDIEGDILPFHSAACLRVEGFSKGMDVVIFPAFDFDSMCTCGFLRCIVPGFDPFCFGFSGIVPGFDPSCFGFSNIASEFDPSCLGFSGIVPEFDPLVSGSPTSCPDSIPLVSGSLASCPDLIPSISGSPTSRPDSILSFRVLRHRARIQSRCFSQTTSEDVFSEDEWLGFSSLGLNEASEGRLVKIETPHETKLELCVNVMEATPEDKHSQHAQEENFNAYRSMRDRMHPPCMSAPSCIVPPTEQLVIRPHIVPLLPTFHGMESENPYAHIKEFEEVCNTFQEGGTSIDLMRLKLFPFTLKDKAKIWVNSVRPRTKENEKFYECWERYMEAINSCPHHSFDTWLLVSYFYDGMSSSMKQLLETMCGGDFMSKNPEEAMDFLSYVVEVSRGWDEPNAKEVGRMKSQPNAPNAKVGMYTLNEDIDMKAKVAAMARRLKKIREVNHPNFSWKPRAPQYTQPGQAPPQTSNLEQAIVNLSKVVGDFVGDQKSINAQLSQRIDSVESTLNKMMDGMQNDLSQKIDNLQYPISRLTNLNTVRELKVVITLRSGKEVDLPTSKPEHEPESEAEKEKREEIKGKRKGNSAKNEDLESTMNEEPERIINQKDMMKKHTPPPFPQALHGKKGINNALEILEVLRQVKVTIPLLDMIKQVPTYAKFLKDLCTIKRGLNVNKKAFLTEQVSAIIQCKSPVKYKDLGCLTISVMIRGTCVAKACWTWVEKACWTWGNRSVKILRGMIEDVLVQVDKFYYPVDFVLFDHQSNPRLRRVLWNPWQSNGKLRNMKNRSFEVLCHKQIRNARSLIPPEEEFCLADVPPSPNILHLEFCLADVPPSPDILHPEFCPADVPPSPDISHPEFCRPTFHLLRIFYIRRLTSDGRGGRFNFPGQTCLDPLIALSRRVFLSVYSVTVFS</sequence>
<dbReference type="AlphaFoldDB" id="A0A438GXA3"/>
<feature type="region of interest" description="Disordered" evidence="1">
    <location>
        <begin position="559"/>
        <end position="602"/>
    </location>
</feature>
<evidence type="ECO:0000313" key="2">
    <source>
        <dbReference type="EMBL" id="RVW76834.1"/>
    </source>
</evidence>
<dbReference type="PANTHER" id="PTHR33067">
    <property type="entry name" value="RNA-DIRECTED DNA POLYMERASE-RELATED"/>
    <property type="match status" value="1"/>
</dbReference>